<protein>
    <submittedName>
        <fullName evidence="2">S-layer family protein</fullName>
    </submittedName>
</protein>
<evidence type="ECO:0000313" key="2">
    <source>
        <dbReference type="EMBL" id="MBD2691285.1"/>
    </source>
</evidence>
<dbReference type="Gene3D" id="2.160.20.10">
    <property type="entry name" value="Single-stranded right-handed beta-helix, Pectin lyase-like"/>
    <property type="match status" value="2"/>
</dbReference>
<dbReference type="Proteomes" id="UP000660381">
    <property type="component" value="Unassembled WGS sequence"/>
</dbReference>
<dbReference type="InterPro" id="IPR008638">
    <property type="entry name" value="FhaB/CdiA-like_TPS"/>
</dbReference>
<organism evidence="2 3">
    <name type="scientific">Anabaena catenula FACHB-362</name>
    <dbReference type="NCBI Taxonomy" id="2692877"/>
    <lineage>
        <taxon>Bacteria</taxon>
        <taxon>Bacillati</taxon>
        <taxon>Cyanobacteriota</taxon>
        <taxon>Cyanophyceae</taxon>
        <taxon>Nostocales</taxon>
        <taxon>Nostocaceae</taxon>
        <taxon>Anabaena</taxon>
    </lineage>
</organism>
<dbReference type="NCBIfam" id="TIGR01901">
    <property type="entry name" value="adhes_NPXG"/>
    <property type="match status" value="1"/>
</dbReference>
<dbReference type="InterPro" id="IPR011050">
    <property type="entry name" value="Pectin_lyase_fold/virulence"/>
</dbReference>
<gene>
    <name evidence="2" type="ORF">H6G68_05845</name>
</gene>
<dbReference type="Pfam" id="PF05860">
    <property type="entry name" value="TPS"/>
    <property type="match status" value="1"/>
</dbReference>
<proteinExistence type="predicted"/>
<keyword evidence="3" id="KW-1185">Reference proteome</keyword>
<reference evidence="2 3" key="1">
    <citation type="journal article" date="2020" name="ISME J.">
        <title>Comparative genomics reveals insights into cyanobacterial evolution and habitat adaptation.</title>
        <authorList>
            <person name="Chen M.Y."/>
            <person name="Teng W.K."/>
            <person name="Zhao L."/>
            <person name="Hu C.X."/>
            <person name="Zhou Y.K."/>
            <person name="Han B.P."/>
            <person name="Song L.R."/>
            <person name="Shu W.S."/>
        </authorList>
    </citation>
    <scope>NUCLEOTIDE SEQUENCE [LARGE SCALE GENOMIC DNA]</scope>
    <source>
        <strain evidence="2 3">FACHB-362</strain>
    </source>
</reference>
<dbReference type="SMART" id="SM00912">
    <property type="entry name" value="Haemagg_act"/>
    <property type="match status" value="1"/>
</dbReference>
<name>A0ABR8IZM6_9NOST</name>
<feature type="domain" description="Filamentous haemagglutinin FhaB/tRNA nuclease CdiA-like TPS" evidence="1">
    <location>
        <begin position="56"/>
        <end position="165"/>
    </location>
</feature>
<dbReference type="SUPFAM" id="SSF51126">
    <property type="entry name" value="Pectin lyase-like"/>
    <property type="match status" value="3"/>
</dbReference>
<dbReference type="EMBL" id="JACJTQ010000005">
    <property type="protein sequence ID" value="MBD2691285.1"/>
    <property type="molecule type" value="Genomic_DNA"/>
</dbReference>
<evidence type="ECO:0000313" key="3">
    <source>
        <dbReference type="Proteomes" id="UP000660381"/>
    </source>
</evidence>
<comment type="caution">
    <text evidence="2">The sequence shown here is derived from an EMBL/GenBank/DDBJ whole genome shotgun (WGS) entry which is preliminary data.</text>
</comment>
<accession>A0ABR8IZM6</accession>
<evidence type="ECO:0000259" key="1">
    <source>
        <dbReference type="SMART" id="SM00912"/>
    </source>
</evidence>
<dbReference type="InterPro" id="IPR012334">
    <property type="entry name" value="Pectin_lyas_fold"/>
</dbReference>
<sequence length="884" mass="91841">MKSNIQISQIYGTYTRCKWQQRFYKIIIATWLATTELLIHSQQSVFAQLKPDHTLGAESSVVKPIDSFSDRIEKGATRGVNLFHSFKDFNVGANRSVYFANPAGIENILNRVTGGNPSNILGKLGVEGTANLFLINPQGIVFGKNASLDIRGSFIGSTASSIKFVDGFEFNVNGSQITPLLTIRVPLGLQYGVNPGKIRVQGDGNGIRTTSQLIDTTAGLRVEPNQTLALVGGDISLEGATLKTAGGRIELGSVGDNSFVSLTPINKGFSLGYEGTSNFKNIQLSQQAAVDASGVGTGDIQVIGKRVTLTNGSRIETSTLGAAKGGNLVVNATELIEIIGHESGLYAQVYADAKGDAGDLTVNTSKLLVQDEASVDTTTYGAGKGGNLTINATDSIQLIGAGTKTSDFFTGLLATSMGGEGDAGNLTINTSKLLVQDGAQVGVGTFGSGNGGNLTVNATDSIQLIGTGTNANGFPSGLLAGTAGGEGDAGNLIINTPKLLVQDGAQILTGTNSAGSGGDLTINIRQLLVQDGAQINTGTTSAGKSGNLTINATDSIQVIGINSTLSAASGVGFGLTGSNPDTTGDGGNLTINTPKLLLQDGAVVTVNAISKGKAGNLEVNSRSINLDNNATISANTLASNTNQDFNKPQATINIRSQNLILRRGSNITTNATGNSVIGGNINIETDVLAAINNSDIRADSTDFRGGQIQIKAQGIFGIEFRDAITPKSDITATGANPQLSGTVQIIKPDADPLSGLIDLPDNLLDAESLIGKDICSEEQIARGSSFTITGKGGLPVESDELISNSPGLVEWVTRSEKQQTLPLVFRPLERINNEKRNIPNHVIQQAQGWIIAADGKVILTAEAPKVTLQNAGLTHPSCHIYSRN</sequence>
<dbReference type="RefSeq" id="WP_190905792.1">
    <property type="nucleotide sequence ID" value="NZ_JACJTQ010000005.1"/>
</dbReference>